<evidence type="ECO:0000256" key="5">
    <source>
        <dbReference type="ARBA" id="ARBA00023004"/>
    </source>
</evidence>
<organism evidence="10 11">
    <name type="scientific">Nocardiopsis flavescens</name>
    <dbReference type="NCBI Taxonomy" id="758803"/>
    <lineage>
        <taxon>Bacteria</taxon>
        <taxon>Bacillati</taxon>
        <taxon>Actinomycetota</taxon>
        <taxon>Actinomycetes</taxon>
        <taxon>Streptosporangiales</taxon>
        <taxon>Nocardiopsidaceae</taxon>
        <taxon>Nocardiopsis</taxon>
    </lineage>
</organism>
<evidence type="ECO:0000256" key="4">
    <source>
        <dbReference type="ARBA" id="ARBA00022982"/>
    </source>
</evidence>
<dbReference type="GO" id="GO:0005506">
    <property type="term" value="F:iron ion binding"/>
    <property type="evidence" value="ECO:0007669"/>
    <property type="project" value="UniProtKB-UniRule"/>
</dbReference>
<dbReference type="PANTHER" id="PTHR36923">
    <property type="entry name" value="FERREDOXIN"/>
    <property type="match status" value="1"/>
</dbReference>
<dbReference type="GO" id="GO:0009055">
    <property type="term" value="F:electron transfer activity"/>
    <property type="evidence" value="ECO:0007669"/>
    <property type="project" value="UniProtKB-UniRule"/>
</dbReference>
<dbReference type="RefSeq" id="WP_073377953.1">
    <property type="nucleotide sequence ID" value="NZ_FQZK01000004.1"/>
</dbReference>
<evidence type="ECO:0000256" key="8">
    <source>
        <dbReference type="RuleBase" id="RU368020"/>
    </source>
</evidence>
<comment type="cofactor">
    <cofactor evidence="1">
        <name>[3Fe-4S] cluster</name>
        <dbReference type="ChEBI" id="CHEBI:21137"/>
    </cofactor>
</comment>
<keyword evidence="2 8" id="KW-0813">Transport</keyword>
<dbReference type="PROSITE" id="PS51379">
    <property type="entry name" value="4FE4S_FER_2"/>
    <property type="match status" value="1"/>
</dbReference>
<keyword evidence="4 8" id="KW-0249">Electron transport</keyword>
<keyword evidence="6 8" id="KW-0411">Iron-sulfur</keyword>
<evidence type="ECO:0000256" key="7">
    <source>
        <dbReference type="ARBA" id="ARBA00023291"/>
    </source>
</evidence>
<evidence type="ECO:0000256" key="2">
    <source>
        <dbReference type="ARBA" id="ARBA00022448"/>
    </source>
</evidence>
<dbReference type="SUPFAM" id="SSF54862">
    <property type="entry name" value="4Fe-4S ferredoxins"/>
    <property type="match status" value="1"/>
</dbReference>
<evidence type="ECO:0000256" key="3">
    <source>
        <dbReference type="ARBA" id="ARBA00022723"/>
    </source>
</evidence>
<feature type="domain" description="4Fe-4S ferredoxin-type" evidence="9">
    <location>
        <begin position="1"/>
        <end position="29"/>
    </location>
</feature>
<dbReference type="InterPro" id="IPR017896">
    <property type="entry name" value="4Fe4S_Fe-S-bd"/>
</dbReference>
<dbReference type="OrthoDB" id="3215002at2"/>
<evidence type="ECO:0000256" key="1">
    <source>
        <dbReference type="ARBA" id="ARBA00001927"/>
    </source>
</evidence>
<evidence type="ECO:0000256" key="6">
    <source>
        <dbReference type="ARBA" id="ARBA00023014"/>
    </source>
</evidence>
<evidence type="ECO:0000259" key="9">
    <source>
        <dbReference type="PROSITE" id="PS51379"/>
    </source>
</evidence>
<dbReference type="InterPro" id="IPR001080">
    <property type="entry name" value="3Fe4S_ferredoxin"/>
</dbReference>
<name>A0A1M6HH25_9ACTN</name>
<dbReference type="PANTHER" id="PTHR36923:SF3">
    <property type="entry name" value="FERREDOXIN"/>
    <property type="match status" value="1"/>
</dbReference>
<dbReference type="Gene3D" id="3.30.70.20">
    <property type="match status" value="1"/>
</dbReference>
<sequence>MRVGVDRDRCEDHGQCVFAAPGVFSFDDDENLLYDPAPPPGEAGAVAAAAAACPVRAVLVEGAP</sequence>
<protein>
    <recommendedName>
        <fullName evidence="8">Ferredoxin</fullName>
    </recommendedName>
</protein>
<evidence type="ECO:0000313" key="10">
    <source>
        <dbReference type="EMBL" id="SHJ21477.1"/>
    </source>
</evidence>
<dbReference type="GO" id="GO:0051538">
    <property type="term" value="F:3 iron, 4 sulfur cluster binding"/>
    <property type="evidence" value="ECO:0007669"/>
    <property type="project" value="UniProtKB-KW"/>
</dbReference>
<gene>
    <name evidence="10" type="ORF">SAMN05421803_104176</name>
</gene>
<dbReference type="PRINTS" id="PR00352">
    <property type="entry name" value="3FE4SFRDOXIN"/>
</dbReference>
<dbReference type="Proteomes" id="UP000184452">
    <property type="component" value="Unassembled WGS sequence"/>
</dbReference>
<comment type="function">
    <text evidence="8">Ferredoxins are iron-sulfur proteins that transfer electrons in a wide variety of metabolic reactions.</text>
</comment>
<keyword evidence="11" id="KW-1185">Reference proteome</keyword>
<dbReference type="EMBL" id="FQZK01000004">
    <property type="protein sequence ID" value="SHJ21477.1"/>
    <property type="molecule type" value="Genomic_DNA"/>
</dbReference>
<dbReference type="Pfam" id="PF13370">
    <property type="entry name" value="Fer4_13"/>
    <property type="match status" value="1"/>
</dbReference>
<evidence type="ECO:0000313" key="11">
    <source>
        <dbReference type="Proteomes" id="UP000184452"/>
    </source>
</evidence>
<keyword evidence="3 8" id="KW-0479">Metal-binding</keyword>
<proteinExistence type="predicted"/>
<dbReference type="InterPro" id="IPR051269">
    <property type="entry name" value="Fe-S_cluster_ET"/>
</dbReference>
<keyword evidence="7" id="KW-0003">3Fe-4S</keyword>
<reference evidence="10 11" key="1">
    <citation type="submission" date="2016-11" db="EMBL/GenBank/DDBJ databases">
        <authorList>
            <person name="Jaros S."/>
            <person name="Januszkiewicz K."/>
            <person name="Wedrychowicz H."/>
        </authorList>
    </citation>
    <scope>NUCLEOTIDE SEQUENCE [LARGE SCALE GENOMIC DNA]</scope>
    <source>
        <strain evidence="10 11">CGMCC 4.5723</strain>
    </source>
</reference>
<keyword evidence="5 8" id="KW-0408">Iron</keyword>
<dbReference type="AlphaFoldDB" id="A0A1M6HH25"/>
<dbReference type="STRING" id="758803.SAMN05421803_104176"/>
<accession>A0A1M6HH25</accession>